<evidence type="ECO:0000313" key="2">
    <source>
        <dbReference type="Proteomes" id="UP001364695"/>
    </source>
</evidence>
<dbReference type="Proteomes" id="UP001364695">
    <property type="component" value="Unassembled WGS sequence"/>
</dbReference>
<organism evidence="1 2">
    <name type="scientific">Amphibiibacter pelophylacis</name>
    <dbReference type="NCBI Taxonomy" id="1799477"/>
    <lineage>
        <taxon>Bacteria</taxon>
        <taxon>Pseudomonadati</taxon>
        <taxon>Pseudomonadota</taxon>
        <taxon>Betaproteobacteria</taxon>
        <taxon>Burkholderiales</taxon>
        <taxon>Sphaerotilaceae</taxon>
        <taxon>Amphibiibacter</taxon>
    </lineage>
</organism>
<sequence length="160" mass="17733">MTATALPAAFSLVQDAQGRWVYTGPDGIAHAGVSAVRAFPVSGRDQGFALVSAQGRELLWIDRLDDLPAAARDAVQQALQSREFMPVILRLTGISRASAPCVWQIETDRGPAQLDLKGEEDIRRISADVLLVSDRHGVQFLIRHPARMDRYSRRLLDRFL</sequence>
<name>A0ACC6NZN2_9BURK</name>
<proteinExistence type="predicted"/>
<gene>
    <name evidence="1" type="ORF">RV045_03130</name>
</gene>
<protein>
    <submittedName>
        <fullName evidence="1">DUF1854 domain-containing protein</fullName>
    </submittedName>
</protein>
<evidence type="ECO:0000313" key="1">
    <source>
        <dbReference type="EMBL" id="MEJ7137424.1"/>
    </source>
</evidence>
<dbReference type="EMBL" id="JAWDIE010000003">
    <property type="protein sequence ID" value="MEJ7137424.1"/>
    <property type="molecule type" value="Genomic_DNA"/>
</dbReference>
<accession>A0ACC6NZN2</accession>
<keyword evidence="2" id="KW-1185">Reference proteome</keyword>
<comment type="caution">
    <text evidence="1">The sequence shown here is derived from an EMBL/GenBank/DDBJ whole genome shotgun (WGS) entry which is preliminary data.</text>
</comment>
<reference evidence="1" key="1">
    <citation type="submission" date="2023-10" db="EMBL/GenBank/DDBJ databases">
        <title>Amphibacter perezi, gen. nov., sp. nov. a novel taxa of the family Comamonadaceae, class Betaproteobacteria isolated from the skin microbiota of Pelophylax perezi from different populations.</title>
        <authorList>
            <person name="Costa S."/>
            <person name="Proenca D.N."/>
            <person name="Lopes I."/>
            <person name="Morais P.V."/>
        </authorList>
    </citation>
    <scope>NUCLEOTIDE SEQUENCE</scope>
    <source>
        <strain evidence="1">SL12-8</strain>
    </source>
</reference>